<proteinExistence type="predicted"/>
<sequence>MAIPSYLHTSSGPTLTMLRRKPPLLHSLLIMKSMTIATMLVLSSTLTPAASDRGQIPSAVDHLASSRQSHCGSWNVWFYPRKKFRSHFNEVREGNDKTLLGSLRRRRRAIVFGALLHTDGSFGLTTADGQRTFVPNAAVLAPESEEDVSFVGFGTEVESDKSSRYNTNATDPIKQYRPPSGSWTIRQNPYCVTDRFFDEVCFRIVRVPQESEIYSDVADAVPTVQITGRAKVWGRYHRSELPSSPSTDEDELFHQSKLRECKNFKSFGQRRHCPSRMSSGIVVATMSPLSEKCEEIKKFETARDLIANFCSRKPKTVVIGSFHACPTIYEK</sequence>
<accession>A0A7S1BH00</accession>
<organism evidence="1">
    <name type="scientific">Corethron hystrix</name>
    <dbReference type="NCBI Taxonomy" id="216773"/>
    <lineage>
        <taxon>Eukaryota</taxon>
        <taxon>Sar</taxon>
        <taxon>Stramenopiles</taxon>
        <taxon>Ochrophyta</taxon>
        <taxon>Bacillariophyta</taxon>
        <taxon>Coscinodiscophyceae</taxon>
        <taxon>Corethrophycidae</taxon>
        <taxon>Corethrales</taxon>
        <taxon>Corethraceae</taxon>
        <taxon>Corethron</taxon>
    </lineage>
</organism>
<dbReference type="AlphaFoldDB" id="A0A7S1BH00"/>
<dbReference type="EMBL" id="HBFR01016729">
    <property type="protein sequence ID" value="CAD8885023.1"/>
    <property type="molecule type" value="Transcribed_RNA"/>
</dbReference>
<reference evidence="1" key="1">
    <citation type="submission" date="2021-01" db="EMBL/GenBank/DDBJ databases">
        <authorList>
            <person name="Corre E."/>
            <person name="Pelletier E."/>
            <person name="Niang G."/>
            <person name="Scheremetjew M."/>
            <person name="Finn R."/>
            <person name="Kale V."/>
            <person name="Holt S."/>
            <person name="Cochrane G."/>
            <person name="Meng A."/>
            <person name="Brown T."/>
            <person name="Cohen L."/>
        </authorList>
    </citation>
    <scope>NUCLEOTIDE SEQUENCE</scope>
    <source>
        <strain evidence="1">308</strain>
    </source>
</reference>
<name>A0A7S1BH00_9STRA</name>
<gene>
    <name evidence="1" type="ORF">CHYS00102_LOCUS12220</name>
</gene>
<evidence type="ECO:0000313" key="1">
    <source>
        <dbReference type="EMBL" id="CAD8885023.1"/>
    </source>
</evidence>
<protein>
    <submittedName>
        <fullName evidence="1">Uncharacterized protein</fullName>
    </submittedName>
</protein>